<protein>
    <submittedName>
        <fullName evidence="2">OSDLa</fullName>
    </submittedName>
</protein>
<name>A0A221LEJ6_DIACA</name>
<evidence type="ECO:0000313" key="2">
    <source>
        <dbReference type="EMBL" id="ASM93579.1"/>
    </source>
</evidence>
<dbReference type="GO" id="GO:0005634">
    <property type="term" value="C:nucleus"/>
    <property type="evidence" value="ECO:0007669"/>
    <property type="project" value="InterPro"/>
</dbReference>
<dbReference type="InterPro" id="IPR034590">
    <property type="entry name" value="POLYCHOME/GIG1"/>
</dbReference>
<dbReference type="PANTHER" id="PTHR35119:SF1">
    <property type="entry name" value="PROTEIN POLYCHOME"/>
    <property type="match status" value="1"/>
</dbReference>
<accession>A0A221LEJ6</accession>
<feature type="region of interest" description="Disordered" evidence="1">
    <location>
        <begin position="123"/>
        <end position="161"/>
    </location>
</feature>
<reference evidence="2" key="1">
    <citation type="submission" date="2016-07" db="EMBL/GenBank/DDBJ databases">
        <title>Cloning and expression of Omission of Second Divisions Like Genes from Dianthus Caryophyllus.</title>
        <authorList>
            <person name="Zhou X."/>
        </authorList>
    </citation>
    <scope>NUCLEOTIDE SEQUENCE</scope>
</reference>
<feature type="compositionally biased region" description="Basic and acidic residues" evidence="1">
    <location>
        <begin position="123"/>
        <end position="132"/>
    </location>
</feature>
<feature type="compositionally biased region" description="Low complexity" evidence="1">
    <location>
        <begin position="136"/>
        <end position="151"/>
    </location>
</feature>
<evidence type="ECO:0000256" key="1">
    <source>
        <dbReference type="SAM" id="MobiDB-lite"/>
    </source>
</evidence>
<proteinExistence type="evidence at transcript level"/>
<dbReference type="GO" id="GO:0051783">
    <property type="term" value="P:regulation of nuclear division"/>
    <property type="evidence" value="ECO:0007669"/>
    <property type="project" value="InterPro"/>
</dbReference>
<feature type="compositionally biased region" description="Basic and acidic residues" evidence="1">
    <location>
        <begin position="199"/>
        <end position="216"/>
    </location>
</feature>
<feature type="region of interest" description="Disordered" evidence="1">
    <location>
        <begin position="199"/>
        <end position="223"/>
    </location>
</feature>
<dbReference type="AlphaFoldDB" id="A0A221LEJ6"/>
<feature type="region of interest" description="Disordered" evidence="1">
    <location>
        <begin position="43"/>
        <end position="62"/>
    </location>
</feature>
<organism evidence="2">
    <name type="scientific">Dianthus caryophyllus</name>
    <name type="common">Carnation</name>
    <name type="synonym">Clove pink</name>
    <dbReference type="NCBI Taxonomy" id="3570"/>
    <lineage>
        <taxon>Eukaryota</taxon>
        <taxon>Viridiplantae</taxon>
        <taxon>Streptophyta</taxon>
        <taxon>Embryophyta</taxon>
        <taxon>Tracheophyta</taxon>
        <taxon>Spermatophyta</taxon>
        <taxon>Magnoliopsida</taxon>
        <taxon>eudicotyledons</taxon>
        <taxon>Gunneridae</taxon>
        <taxon>Pentapetalae</taxon>
        <taxon>Caryophyllales</taxon>
        <taxon>Caryophyllaceae</taxon>
        <taxon>Caryophylleae</taxon>
        <taxon>Dianthus</taxon>
    </lineage>
</organism>
<dbReference type="PANTHER" id="PTHR35119">
    <property type="entry name" value="PROTEIN POLYCHOME"/>
    <property type="match status" value="1"/>
</dbReference>
<sequence length="223" mass="25338">MPVSRDRLSRPVDISSLLPNAQRRVNLVVDEPGLRLRGLSSLNASISKPSGSASRLRRRSSQYRARLRQQRYLARLPPDQENRTPVGLRNVQGRRSVLPSWHPRTPLRDITAIARAIERRRAELQEQRRETSVPESSAASSSQPENETNIPTPTPTIPVKILDSDVKDEIAGDSESMTPEKRLLNSIDTVRQVWVEEQEKVEKTPAAKKAERDRKVRTLMSMR</sequence>
<dbReference type="EMBL" id="KX622764">
    <property type="protein sequence ID" value="ASM93579.1"/>
    <property type="molecule type" value="mRNA"/>
</dbReference>